<proteinExistence type="predicted"/>
<comment type="caution">
    <text evidence="1">The sequence shown here is derived from an EMBL/GenBank/DDBJ whole genome shotgun (WGS) entry which is preliminary data.</text>
</comment>
<accession>A0A3J4NAP4</accession>
<protein>
    <submittedName>
        <fullName evidence="1">Uncharacterized protein</fullName>
    </submittedName>
</protein>
<sequence length="95" mass="11157">MSSNEINQKDYEMIYIKNNDVVIVHVEPYTISLLTREQAQNLGFDIYKMKAYDNISINGIPKGGYEVVEYYIEHKKTTLKMDPEMEKFINSLDLE</sequence>
<dbReference type="EMBL" id="RMUA01000033">
    <property type="protein sequence ID" value="MFK71233.1"/>
    <property type="molecule type" value="Genomic_DNA"/>
</dbReference>
<name>A0A3J4NAP4_SALER</name>
<gene>
    <name evidence="1" type="ORF">EEN95_18785</name>
</gene>
<reference evidence="1" key="1">
    <citation type="submission" date="2018-11" db="EMBL/GenBank/DDBJ databases">
        <authorList>
            <consortium name="PulseNet: The National Subtyping Network for Foodborne Disease Surveillance"/>
            <person name="Tarr C.L."/>
            <person name="Trees E."/>
            <person name="Katz L.S."/>
            <person name="Carleton-Romer H.A."/>
            <person name="Stroika S."/>
            <person name="Kucerova Z."/>
            <person name="Roache K.F."/>
            <person name="Sabol A.L."/>
            <person name="Besser J."/>
            <person name="Gerner-Smidt P."/>
        </authorList>
    </citation>
    <scope>NUCLEOTIDE SEQUENCE [LARGE SCALE GENOMIC DNA]</scope>
    <source>
        <strain evidence="1">PNUSAS057377</strain>
    </source>
</reference>
<dbReference type="AlphaFoldDB" id="A0A3J4NAP4"/>
<organism evidence="1">
    <name type="scientific">Salmonella enterica</name>
    <name type="common">Salmonella choleraesuis</name>
    <dbReference type="NCBI Taxonomy" id="28901"/>
    <lineage>
        <taxon>Bacteria</taxon>
        <taxon>Pseudomonadati</taxon>
        <taxon>Pseudomonadota</taxon>
        <taxon>Gammaproteobacteria</taxon>
        <taxon>Enterobacterales</taxon>
        <taxon>Enterobacteriaceae</taxon>
        <taxon>Salmonella</taxon>
    </lineage>
</organism>
<evidence type="ECO:0000313" key="1">
    <source>
        <dbReference type="EMBL" id="MFK71233.1"/>
    </source>
</evidence>
<dbReference type="Proteomes" id="UP000885320">
    <property type="component" value="Unassembled WGS sequence"/>
</dbReference>